<accession>A0A174P2S7</accession>
<dbReference type="AlphaFoldDB" id="A0A174P2S7"/>
<evidence type="ECO:0000259" key="1">
    <source>
        <dbReference type="SMART" id="SM00635"/>
    </source>
</evidence>
<protein>
    <submittedName>
        <fullName evidence="2">Bacterial surface proteins containing Ig-like domains</fullName>
    </submittedName>
</protein>
<feature type="domain" description="BIG2" evidence="1">
    <location>
        <begin position="226"/>
        <end position="302"/>
    </location>
</feature>
<sequence>MKNRYSFFVNKVWGISLLSLCLTVVSCEDEKQFTTGMPEVQLINSITLDVSEQLPVAIGMDTTIVYSITPENPTSSELLWVSSDEKVATVSENGTISGKTEGSAIISVTPAIGFGVANITQRTIKVTVIPEVIKATGIEFTNVDGEGNLVKELYQTDKLQLTYRILPADHTYSYLTWKSSDESKATVDEKGVVTGIEPGNVSIYAYTHDKSGVVGEFKLEILPFIPVEDVKIEPHNELLYVSQELALDYSFTPESATASTVEWLSSDEKVVTVKQGVVTAVGFGTATVSATCISNGKSSSVTLTVDPGWWIWDGRNSFKNWGIAQNYSSFVVQDGKMIVTCGQQNTEMKRADLRLSASDKAPMHWGNYPVIALRTDLPGGGKGIGKGGVYTLNLVLTSGTGASKSENNGILLNDGTRMLYWDVASWGKFSTTELCYYKTFEVKVADIYNQNLPTGQYTVYWIRSFKSVAEAEAYANAEVAAGK</sequence>
<dbReference type="SUPFAM" id="SSF49373">
    <property type="entry name" value="Invasin/intimin cell-adhesion fragments"/>
    <property type="match status" value="3"/>
</dbReference>
<dbReference type="RefSeq" id="WP_055217538.1">
    <property type="nucleotide sequence ID" value="NZ_CZBI01000001.1"/>
</dbReference>
<dbReference type="InterPro" id="IPR003343">
    <property type="entry name" value="Big_2"/>
</dbReference>
<organism evidence="2 3">
    <name type="scientific">Bacteroides thetaiotaomicron</name>
    <dbReference type="NCBI Taxonomy" id="818"/>
    <lineage>
        <taxon>Bacteria</taxon>
        <taxon>Pseudomonadati</taxon>
        <taxon>Bacteroidota</taxon>
        <taxon>Bacteroidia</taxon>
        <taxon>Bacteroidales</taxon>
        <taxon>Bacteroidaceae</taxon>
        <taxon>Bacteroides</taxon>
    </lineage>
</organism>
<evidence type="ECO:0000313" key="3">
    <source>
        <dbReference type="Proteomes" id="UP000095541"/>
    </source>
</evidence>
<dbReference type="PROSITE" id="PS51257">
    <property type="entry name" value="PROKAR_LIPOPROTEIN"/>
    <property type="match status" value="1"/>
</dbReference>
<dbReference type="Proteomes" id="UP000095541">
    <property type="component" value="Unassembled WGS sequence"/>
</dbReference>
<gene>
    <name evidence="2" type="ORF">ERS852557_00993</name>
</gene>
<dbReference type="SMART" id="SM00635">
    <property type="entry name" value="BID_2"/>
    <property type="match status" value="3"/>
</dbReference>
<dbReference type="InterPro" id="IPR032502">
    <property type="entry name" value="DUF4979"/>
</dbReference>
<proteinExistence type="predicted"/>
<dbReference type="Pfam" id="PF02368">
    <property type="entry name" value="Big_2"/>
    <property type="match status" value="3"/>
</dbReference>
<feature type="domain" description="BIG2" evidence="1">
    <location>
        <begin position="42"/>
        <end position="120"/>
    </location>
</feature>
<dbReference type="Gene3D" id="2.60.40.1080">
    <property type="match status" value="3"/>
</dbReference>
<reference evidence="2 3" key="1">
    <citation type="submission" date="2015-09" db="EMBL/GenBank/DDBJ databases">
        <authorList>
            <consortium name="Pathogen Informatics"/>
        </authorList>
    </citation>
    <scope>NUCLEOTIDE SEQUENCE [LARGE SCALE GENOMIC DNA]</scope>
    <source>
        <strain evidence="2 3">2789STDY5834945</strain>
    </source>
</reference>
<dbReference type="Pfam" id="PF16351">
    <property type="entry name" value="DUF4979"/>
    <property type="match status" value="1"/>
</dbReference>
<dbReference type="EMBL" id="CZBI01000001">
    <property type="protein sequence ID" value="CUP55344.1"/>
    <property type="molecule type" value="Genomic_DNA"/>
</dbReference>
<dbReference type="InterPro" id="IPR008964">
    <property type="entry name" value="Invasin/intimin_cell_adhesion"/>
</dbReference>
<evidence type="ECO:0000313" key="2">
    <source>
        <dbReference type="EMBL" id="CUP55344.1"/>
    </source>
</evidence>
<name>A0A174P2S7_BACT4</name>
<feature type="domain" description="BIG2" evidence="1">
    <location>
        <begin position="143"/>
        <end position="217"/>
    </location>
</feature>